<dbReference type="PANTHER" id="PTHR40050">
    <property type="entry name" value="INNER SPORE COAT PROTEIN H"/>
    <property type="match status" value="1"/>
</dbReference>
<name>A0ABW4PV50_9MICO</name>
<dbReference type="GO" id="GO:0016301">
    <property type="term" value="F:kinase activity"/>
    <property type="evidence" value="ECO:0007669"/>
    <property type="project" value="UniProtKB-KW"/>
</dbReference>
<dbReference type="EMBL" id="JBHUFL010000002">
    <property type="protein sequence ID" value="MFD1834154.1"/>
    <property type="molecule type" value="Genomic_DNA"/>
</dbReference>
<feature type="compositionally biased region" description="Gly residues" evidence="1">
    <location>
        <begin position="385"/>
        <end position="406"/>
    </location>
</feature>
<dbReference type="InterPro" id="IPR014867">
    <property type="entry name" value="Spore_coat_CotH_CotH2/3/7"/>
</dbReference>
<evidence type="ECO:0000313" key="2">
    <source>
        <dbReference type="EMBL" id="MFD1834154.1"/>
    </source>
</evidence>
<feature type="region of interest" description="Disordered" evidence="1">
    <location>
        <begin position="385"/>
        <end position="450"/>
    </location>
</feature>
<feature type="compositionally biased region" description="Gly residues" evidence="1">
    <location>
        <begin position="125"/>
        <end position="165"/>
    </location>
</feature>
<dbReference type="PANTHER" id="PTHR40050:SF1">
    <property type="entry name" value="INNER SPORE COAT PROTEIN H"/>
    <property type="match status" value="1"/>
</dbReference>
<keyword evidence="2" id="KW-0418">Kinase</keyword>
<feature type="compositionally biased region" description="Gly residues" evidence="1">
    <location>
        <begin position="415"/>
        <end position="425"/>
    </location>
</feature>
<dbReference type="InterPro" id="IPR006311">
    <property type="entry name" value="TAT_signal"/>
</dbReference>
<gene>
    <name evidence="2" type="ORF">ACFSDA_03605</name>
</gene>
<proteinExistence type="predicted"/>
<protein>
    <submittedName>
        <fullName evidence="2">CotH kinase family protein</fullName>
    </submittedName>
</protein>
<comment type="caution">
    <text evidence="2">The sequence shown here is derived from an EMBL/GenBank/DDBJ whole genome shotgun (WGS) entry which is preliminary data.</text>
</comment>
<evidence type="ECO:0000256" key="1">
    <source>
        <dbReference type="SAM" id="MobiDB-lite"/>
    </source>
</evidence>
<dbReference type="PROSITE" id="PS51318">
    <property type="entry name" value="TAT"/>
    <property type="match status" value="1"/>
</dbReference>
<feature type="compositionally biased region" description="Gly residues" evidence="1">
    <location>
        <begin position="440"/>
        <end position="450"/>
    </location>
</feature>
<keyword evidence="2" id="KW-0808">Transferase</keyword>
<feature type="region of interest" description="Disordered" evidence="1">
    <location>
        <begin position="125"/>
        <end position="177"/>
    </location>
</feature>
<reference evidence="3" key="1">
    <citation type="journal article" date="2019" name="Int. J. Syst. Evol. Microbiol.">
        <title>The Global Catalogue of Microorganisms (GCM) 10K type strain sequencing project: providing services to taxonomists for standard genome sequencing and annotation.</title>
        <authorList>
            <consortium name="The Broad Institute Genomics Platform"/>
            <consortium name="The Broad Institute Genome Sequencing Center for Infectious Disease"/>
            <person name="Wu L."/>
            <person name="Ma J."/>
        </authorList>
    </citation>
    <scope>NUCLEOTIDE SEQUENCE [LARGE SCALE GENOMIC DNA]</scope>
    <source>
        <strain evidence="3">JCM 11650</strain>
    </source>
</reference>
<dbReference type="RefSeq" id="WP_343903581.1">
    <property type="nucleotide sequence ID" value="NZ_BAAAIS010000002.1"/>
</dbReference>
<accession>A0ABW4PV50</accession>
<dbReference type="Proteomes" id="UP001597280">
    <property type="component" value="Unassembled WGS sequence"/>
</dbReference>
<evidence type="ECO:0000313" key="3">
    <source>
        <dbReference type="Proteomes" id="UP001597280"/>
    </source>
</evidence>
<sequence>MTTSLRRTTPAFLSTPSRRGFLSLGGAAGVVLTAVACTRSSAEDTALDGDVVTGAVDGDFWDMSTVHTMSVALDEDAYDEMIAAYQDDQTKNWIEADVEIDGSVFEKAGIKLKGNSSLRSLAGGGAGGGGMGGGAPGGGGDQASDGGGDQASDGGGDGMGAAGGDTEGDGTISADDPTGLPWVIRLDKYTDGQSFSGRTEFVVRGSNTETSLNEAVALDVLSEAGVPAEKYAFTRFSVNGADAKLRLVLDLPDDDLWNADAFDSTGATFKADSGGDYTYRGDTEEDYTDVFDAKFVGDDLTDEESFAALGSFLQFINESEDDEFASDLGSRLDVDGFATYLAVQELVQNSDDIDGPGNNSYLHYDPSAERWEVVAWDQNLSFGGMGGGGGRGGGGQGGGGQGGGGDMASDAGGDEATGGMPGGVPDGAQAPGRDGDTDAQGGGGGGGMGGSNILSERFLAESTFADLYEETLASVEEAVYTSGTASDRLETLIALLKAEASDLVDSADVDSDGEAISAVIES</sequence>
<dbReference type="Pfam" id="PF08757">
    <property type="entry name" value="CotH"/>
    <property type="match status" value="1"/>
</dbReference>
<organism evidence="2 3">
    <name type="scientific">Brachybacterium rhamnosum</name>
    <dbReference type="NCBI Taxonomy" id="173361"/>
    <lineage>
        <taxon>Bacteria</taxon>
        <taxon>Bacillati</taxon>
        <taxon>Actinomycetota</taxon>
        <taxon>Actinomycetes</taxon>
        <taxon>Micrococcales</taxon>
        <taxon>Dermabacteraceae</taxon>
        <taxon>Brachybacterium</taxon>
    </lineage>
</organism>
<keyword evidence="3" id="KW-1185">Reference proteome</keyword>